<dbReference type="AlphaFoldDB" id="A0ABD4WN46"/>
<proteinExistence type="predicted"/>
<evidence type="ECO:0000313" key="2">
    <source>
        <dbReference type="Proteomes" id="UP001213771"/>
    </source>
</evidence>
<dbReference type="EMBL" id="JARAOX010000127">
    <property type="protein sequence ID" value="MDD9781636.1"/>
    <property type="molecule type" value="Genomic_DNA"/>
</dbReference>
<gene>
    <name evidence="1" type="ORF">PVE99_04345</name>
</gene>
<evidence type="ECO:0000313" key="1">
    <source>
        <dbReference type="EMBL" id="MDD9781636.1"/>
    </source>
</evidence>
<name>A0ABD4WN46_PRIMG</name>
<reference evidence="1 2" key="1">
    <citation type="submission" date="2023-02" db="EMBL/GenBank/DDBJ databases">
        <authorList>
            <person name="Olszewska D."/>
        </authorList>
    </citation>
    <scope>NUCLEOTIDE SEQUENCE [LARGE SCALE GENOMIC DNA]</scope>
    <source>
        <strain evidence="1 2">FDU301</strain>
    </source>
</reference>
<accession>A0ABD4WN46</accession>
<comment type="caution">
    <text evidence="1">The sequence shown here is derived from an EMBL/GenBank/DDBJ whole genome shotgun (WGS) entry which is preliminary data.</text>
</comment>
<dbReference type="Proteomes" id="UP001213771">
    <property type="component" value="Unassembled WGS sequence"/>
</dbReference>
<sequence length="46" mass="5102">MSVQRSEPSVWAGIVNKIPSGLYLTVTGVVIHIDLIKLSTYNWFPA</sequence>
<protein>
    <submittedName>
        <fullName evidence="1">Uncharacterized protein</fullName>
    </submittedName>
</protein>
<organism evidence="1 2">
    <name type="scientific">Priestia megaterium</name>
    <name type="common">Bacillus megaterium</name>
    <dbReference type="NCBI Taxonomy" id="1404"/>
    <lineage>
        <taxon>Bacteria</taxon>
        <taxon>Bacillati</taxon>
        <taxon>Bacillota</taxon>
        <taxon>Bacilli</taxon>
        <taxon>Bacillales</taxon>
        <taxon>Bacillaceae</taxon>
        <taxon>Priestia</taxon>
    </lineage>
</organism>
<dbReference type="RefSeq" id="WP_274588658.1">
    <property type="nucleotide sequence ID" value="NZ_JARAOX010000127.1"/>
</dbReference>